<dbReference type="OMA" id="DSSQMFC"/>
<feature type="transmembrane region" description="Helical" evidence="1">
    <location>
        <begin position="27"/>
        <end position="47"/>
    </location>
</feature>
<keyword evidence="1" id="KW-0472">Membrane</keyword>
<sequence>MDFVIIFGKVNTIIGLEDISVKMMDSSQMFCGVLITIMLSILIRSIIFPEKPKNVEKNVTVTRRKSVNIQKTATTNRKSSDTLKTLVEMHDVMELRNLSMVDLQTFNGQFSKLTDRYWREIFRRQNDAHHPDHINVSRLQTANIITVLDEHLPQGAIQELTVTGLVPKPFSSRRCEVMRYLRERLESSPNVELSFQGDHLRITNPQLSENCSKQ</sequence>
<keyword evidence="3" id="KW-1185">Reference proteome</keyword>
<proteinExistence type="predicted"/>
<dbReference type="InParanoid" id="G0MG33"/>
<dbReference type="AlphaFoldDB" id="G0MG33"/>
<evidence type="ECO:0000256" key="1">
    <source>
        <dbReference type="SAM" id="Phobius"/>
    </source>
</evidence>
<dbReference type="FunCoup" id="G0MG33">
    <property type="interactions" value="1899"/>
</dbReference>
<evidence type="ECO:0000313" key="2">
    <source>
        <dbReference type="EMBL" id="EGT56623.1"/>
    </source>
</evidence>
<name>G0MG33_CAEBE</name>
<dbReference type="eggNOG" id="ENOG502TG0J">
    <property type="taxonomic scope" value="Eukaryota"/>
</dbReference>
<dbReference type="EMBL" id="GL379793">
    <property type="protein sequence ID" value="EGT56623.1"/>
    <property type="molecule type" value="Genomic_DNA"/>
</dbReference>
<evidence type="ECO:0000313" key="3">
    <source>
        <dbReference type="Proteomes" id="UP000008068"/>
    </source>
</evidence>
<dbReference type="Proteomes" id="UP000008068">
    <property type="component" value="Unassembled WGS sequence"/>
</dbReference>
<dbReference type="HOGENOM" id="CLU_1504821_0_0_1"/>
<keyword evidence="1" id="KW-0812">Transmembrane</keyword>
<protein>
    <submittedName>
        <fullName evidence="2">Uncharacterized protein</fullName>
    </submittedName>
</protein>
<dbReference type="OrthoDB" id="5803000at2759"/>
<gene>
    <name evidence="2" type="ORF">CAEBREN_22363</name>
</gene>
<keyword evidence="1" id="KW-1133">Transmembrane helix</keyword>
<organism evidence="3">
    <name type="scientific">Caenorhabditis brenneri</name>
    <name type="common">Nematode worm</name>
    <dbReference type="NCBI Taxonomy" id="135651"/>
    <lineage>
        <taxon>Eukaryota</taxon>
        <taxon>Metazoa</taxon>
        <taxon>Ecdysozoa</taxon>
        <taxon>Nematoda</taxon>
        <taxon>Chromadorea</taxon>
        <taxon>Rhabditida</taxon>
        <taxon>Rhabditina</taxon>
        <taxon>Rhabditomorpha</taxon>
        <taxon>Rhabditoidea</taxon>
        <taxon>Rhabditidae</taxon>
        <taxon>Peloderinae</taxon>
        <taxon>Caenorhabditis</taxon>
    </lineage>
</organism>
<reference evidence="3" key="1">
    <citation type="submission" date="2011-07" db="EMBL/GenBank/DDBJ databases">
        <authorList>
            <consortium name="Caenorhabditis brenneri Sequencing and Analysis Consortium"/>
            <person name="Wilson R.K."/>
        </authorList>
    </citation>
    <scope>NUCLEOTIDE SEQUENCE [LARGE SCALE GENOMIC DNA]</scope>
    <source>
        <strain evidence="3">PB2801</strain>
    </source>
</reference>
<accession>G0MG33</accession>